<proteinExistence type="predicted"/>
<evidence type="ECO:0000256" key="1">
    <source>
        <dbReference type="SAM" id="MobiDB-lite"/>
    </source>
</evidence>
<dbReference type="EnsemblMetazoa" id="XM_003247594.4">
    <property type="protein sequence ID" value="XP_003247642.1"/>
    <property type="gene ID" value="LOC100573813"/>
</dbReference>
<feature type="region of interest" description="Disordered" evidence="1">
    <location>
        <begin position="344"/>
        <end position="416"/>
    </location>
</feature>
<feature type="compositionally biased region" description="Polar residues" evidence="1">
    <location>
        <begin position="345"/>
        <end position="355"/>
    </location>
</feature>
<keyword evidence="4" id="KW-1185">Reference proteome</keyword>
<feature type="compositionally biased region" description="Low complexity" evidence="1">
    <location>
        <begin position="401"/>
        <end position="410"/>
    </location>
</feature>
<organism evidence="3 4">
    <name type="scientific">Acyrthosiphon pisum</name>
    <name type="common">Pea aphid</name>
    <dbReference type="NCBI Taxonomy" id="7029"/>
    <lineage>
        <taxon>Eukaryota</taxon>
        <taxon>Metazoa</taxon>
        <taxon>Ecdysozoa</taxon>
        <taxon>Arthropoda</taxon>
        <taxon>Hexapoda</taxon>
        <taxon>Insecta</taxon>
        <taxon>Pterygota</taxon>
        <taxon>Neoptera</taxon>
        <taxon>Paraneoptera</taxon>
        <taxon>Hemiptera</taxon>
        <taxon>Sternorrhyncha</taxon>
        <taxon>Aphidomorpha</taxon>
        <taxon>Aphidoidea</taxon>
        <taxon>Aphididae</taxon>
        <taxon>Macrosiphini</taxon>
        <taxon>Acyrthosiphon</taxon>
    </lineage>
</organism>
<dbReference type="AlphaFoldDB" id="A0A8R2AA06"/>
<feature type="signal peptide" evidence="2">
    <location>
        <begin position="1"/>
        <end position="21"/>
    </location>
</feature>
<evidence type="ECO:0000313" key="4">
    <source>
        <dbReference type="Proteomes" id="UP000007819"/>
    </source>
</evidence>
<evidence type="ECO:0000256" key="2">
    <source>
        <dbReference type="SAM" id="SignalP"/>
    </source>
</evidence>
<dbReference type="KEGG" id="api:100573813"/>
<dbReference type="PROSITE" id="PS51257">
    <property type="entry name" value="PROKAR_LIPOPROTEIN"/>
    <property type="match status" value="1"/>
</dbReference>
<dbReference type="OrthoDB" id="6617772at2759"/>
<evidence type="ECO:0000313" key="3">
    <source>
        <dbReference type="EnsemblMetazoa" id="XP_003247642.1"/>
    </source>
</evidence>
<sequence>MNRFYHYSVLFFVIACNVMHGIKIDMNEYHFESWNDVLTYPSESYHIEYINSDDLYGWRRKRGFFSSLKIPVAMPYTECVDENDEKTVAENTIITSDADVTTTVNSEMTATAANIEAAYKSFTDAKETHIVCIGPDVEKSLVEAGQYLPLVNKLTKYIIPDLSLYDVVMLSLNVASLTTRGAKDYANTEVTEAQTKPDVGATIGQYATGIYDKLKDAFKTHFGHVTNYFSDGEETNSLAETEAETHSILDHVKSKINIFGSFMNSVDSPQTENKENQVETIVTQTYMEDSQPPITSTTVTKTYESGDESIHQATNGESNNAIFNTKLLESGKQKVGKVITEMKNEINSNENSANDSDIEAYDDDNDDETMNDDDDDDGTMDDDDDGTMNDDDGTMNDDEGTMNNGNGNMIDGDKNMNDDDDENNDIQIKEEDFNKVMQESMVLQPDFINTLDGEELLNRIDELQKSLSNLNPNIRKTFKALTEELDIDEHYSDDHVNELIDVLEKTTNYFIIKAIEKNESLTTPPTPPTPSMD</sequence>
<reference evidence="4" key="1">
    <citation type="submission" date="2010-06" db="EMBL/GenBank/DDBJ databases">
        <authorList>
            <person name="Jiang H."/>
            <person name="Abraham K."/>
            <person name="Ali S."/>
            <person name="Alsbrooks S.L."/>
            <person name="Anim B.N."/>
            <person name="Anosike U.S."/>
            <person name="Attaway T."/>
            <person name="Bandaranaike D.P."/>
            <person name="Battles P.K."/>
            <person name="Bell S.N."/>
            <person name="Bell A.V."/>
            <person name="Beltran B."/>
            <person name="Bickham C."/>
            <person name="Bustamante Y."/>
            <person name="Caleb T."/>
            <person name="Canada A."/>
            <person name="Cardenas V."/>
            <person name="Carter K."/>
            <person name="Chacko J."/>
            <person name="Chandrabose M.N."/>
            <person name="Chavez D."/>
            <person name="Chavez A."/>
            <person name="Chen L."/>
            <person name="Chu H.-S."/>
            <person name="Claassen K.J."/>
            <person name="Cockrell R."/>
            <person name="Collins M."/>
            <person name="Cooper J.A."/>
            <person name="Cree A."/>
            <person name="Curry S.M."/>
            <person name="Da Y."/>
            <person name="Dao M.D."/>
            <person name="Das B."/>
            <person name="Davila M.-L."/>
            <person name="Davy-Carroll L."/>
            <person name="Denson S."/>
            <person name="Dinh H."/>
            <person name="Ebong V.E."/>
            <person name="Edwards J.R."/>
            <person name="Egan A."/>
            <person name="El-Daye J."/>
            <person name="Escobedo L."/>
            <person name="Fernandez S."/>
            <person name="Fernando P.R."/>
            <person name="Flagg N."/>
            <person name="Forbes L.D."/>
            <person name="Fowler R.G."/>
            <person name="Fu Q."/>
            <person name="Gabisi R.A."/>
            <person name="Ganer J."/>
            <person name="Garbino Pronczuk A."/>
            <person name="Garcia R.M."/>
            <person name="Garner T."/>
            <person name="Garrett T.E."/>
            <person name="Gonzalez D.A."/>
            <person name="Hamid H."/>
            <person name="Hawkins E.S."/>
            <person name="Hirani K."/>
            <person name="Hogues M.E."/>
            <person name="Hollins B."/>
            <person name="Hsiao C.-H."/>
            <person name="Jabil R."/>
            <person name="James M.L."/>
            <person name="Jhangiani S.N."/>
            <person name="Johnson B."/>
            <person name="Johnson Q."/>
            <person name="Joshi V."/>
            <person name="Kalu J.B."/>
            <person name="Kam C."/>
            <person name="Kashfia A."/>
            <person name="Keebler J."/>
            <person name="Kisamo H."/>
            <person name="Kovar C.L."/>
            <person name="Lago L.A."/>
            <person name="Lai C.-Y."/>
            <person name="Laidlaw J."/>
            <person name="Lara F."/>
            <person name="Le T.-K."/>
            <person name="Lee S.L."/>
            <person name="Legall F.H."/>
            <person name="Lemon S.J."/>
            <person name="Lewis L.R."/>
            <person name="Li B."/>
            <person name="Liu Y."/>
            <person name="Liu Y.-S."/>
            <person name="Lopez J."/>
            <person name="Lozado R.J."/>
            <person name="Lu J."/>
            <person name="Madu R.C."/>
            <person name="Maheshwari M."/>
            <person name="Maheshwari R."/>
            <person name="Malloy K."/>
            <person name="Martinez E."/>
            <person name="Mathew T."/>
            <person name="Mercado I.C."/>
            <person name="Mercado C."/>
            <person name="Meyer B."/>
            <person name="Montgomery K."/>
            <person name="Morgan M.B."/>
            <person name="Munidasa M."/>
            <person name="Nazareth L.V."/>
            <person name="Nelson J."/>
            <person name="Ng B.M."/>
            <person name="Nguyen N.B."/>
            <person name="Nguyen P.Q."/>
            <person name="Nguyen T."/>
            <person name="Obregon M."/>
            <person name="Okwuonu G.O."/>
            <person name="Onwere C.G."/>
            <person name="Orozco G."/>
            <person name="Parra A."/>
            <person name="Patel S."/>
            <person name="Patil S."/>
            <person name="Perez A."/>
            <person name="Perez Y."/>
            <person name="Pham C."/>
            <person name="Primus E.L."/>
            <person name="Pu L.-L."/>
            <person name="Puazo M."/>
            <person name="Qin X."/>
            <person name="Quiroz J.B."/>
            <person name="Reese J."/>
            <person name="Richards S."/>
            <person name="Rives C.M."/>
            <person name="Robberts R."/>
            <person name="Ruiz S.J."/>
            <person name="Ruiz M.J."/>
            <person name="Santibanez J."/>
            <person name="Schneider B.W."/>
            <person name="Sisson I."/>
            <person name="Smith M."/>
            <person name="Sodergren E."/>
            <person name="Song X.-Z."/>
            <person name="Song B.B."/>
            <person name="Summersgill H."/>
            <person name="Thelus R."/>
            <person name="Thornton R.D."/>
            <person name="Trejos Z.Y."/>
            <person name="Usmani K."/>
            <person name="Vattathil S."/>
            <person name="Villasana D."/>
            <person name="Walker D.L."/>
            <person name="Wang S."/>
            <person name="Wang K."/>
            <person name="White C.S."/>
            <person name="Williams A.C."/>
            <person name="Williamson J."/>
            <person name="Wilson K."/>
            <person name="Woghiren I.O."/>
            <person name="Woodworth J.R."/>
            <person name="Worley K.C."/>
            <person name="Wright R.A."/>
            <person name="Wu W."/>
            <person name="Young L."/>
            <person name="Zhang L."/>
            <person name="Zhang J."/>
            <person name="Zhu Y."/>
            <person name="Muzny D.M."/>
            <person name="Weinstock G."/>
            <person name="Gibbs R.A."/>
        </authorList>
    </citation>
    <scope>NUCLEOTIDE SEQUENCE [LARGE SCALE GENOMIC DNA]</scope>
    <source>
        <strain evidence="4">LSR1</strain>
    </source>
</reference>
<protein>
    <submittedName>
        <fullName evidence="3">Uncharacterized protein</fullName>
    </submittedName>
</protein>
<dbReference type="GeneID" id="100573813"/>
<feature type="compositionally biased region" description="Acidic residues" evidence="1">
    <location>
        <begin position="356"/>
        <end position="400"/>
    </location>
</feature>
<name>A0A8R2AA06_ACYPI</name>
<keyword evidence="2" id="KW-0732">Signal</keyword>
<reference evidence="3" key="2">
    <citation type="submission" date="2022-06" db="UniProtKB">
        <authorList>
            <consortium name="EnsemblMetazoa"/>
        </authorList>
    </citation>
    <scope>IDENTIFICATION</scope>
</reference>
<dbReference type="RefSeq" id="XP_003247642.1">
    <property type="nucleotide sequence ID" value="XM_003247594.3"/>
</dbReference>
<feature type="chain" id="PRO_5035855720" evidence="2">
    <location>
        <begin position="22"/>
        <end position="533"/>
    </location>
</feature>
<dbReference type="Proteomes" id="UP000007819">
    <property type="component" value="Chromosome A1"/>
</dbReference>
<accession>A0A8R2AA06</accession>